<reference evidence="2 3" key="1">
    <citation type="submission" date="2023-08" db="EMBL/GenBank/DDBJ databases">
        <title>Black Yeasts Isolated from many extreme environments.</title>
        <authorList>
            <person name="Coleine C."/>
            <person name="Stajich J.E."/>
            <person name="Selbmann L."/>
        </authorList>
    </citation>
    <scope>NUCLEOTIDE SEQUENCE [LARGE SCALE GENOMIC DNA]</scope>
    <source>
        <strain evidence="2 3">CCFEE 5792</strain>
    </source>
</reference>
<feature type="domain" description="Cupin type-2" evidence="1">
    <location>
        <begin position="366"/>
        <end position="427"/>
    </location>
</feature>
<evidence type="ECO:0000259" key="1">
    <source>
        <dbReference type="Pfam" id="PF07883"/>
    </source>
</evidence>
<sequence>MTLGVIDEGSDKGLDLYPREATLGLQLMQSLPELQQKKAQKTAQIHEPDTPGWNVVDQRHLGGTGKDNAIIPNEGLVASELTPEHQELLIALVATFHELLPPAPLDHYLQLVRKHLSETYFTWTGAFGDHDPFYLRIQSPVVLVELDHHTGVYLTNQTPGKYHLHTIVRQPNGGDYGQELIRKWKQSHPRIPAPQRMEYVRRFDENATFDTGFPKYRAQILSFLESAVILASHIGEGGCGPGWHYHHSDQMYYLVRGTMKVRLHDREHFVPTHSLVFIPAGLPHYNWNEGPGGETHLEMIIPAPHRMEQIAYMIDKPEDVPVEWQTSKKAYVRTVSREKLSELLPGFKILPMADPSTGSSNAMIMYAEVAPNAGGPRTHIHEFDQYYFVLEGELTIEVALQKHILTRDMFVVLPAGVPHRQYNRSNVTEKHVVINTPPPEAGRYWDYGLTVATTGENHYGNLNAAREVDDDAFLAG</sequence>
<dbReference type="AlphaFoldDB" id="A0AAV9N4K9"/>
<keyword evidence="3" id="KW-1185">Reference proteome</keyword>
<dbReference type="EMBL" id="JAVRRD010000021">
    <property type="protein sequence ID" value="KAK5048714.1"/>
    <property type="molecule type" value="Genomic_DNA"/>
</dbReference>
<dbReference type="Pfam" id="PF07883">
    <property type="entry name" value="Cupin_2"/>
    <property type="match status" value="2"/>
</dbReference>
<dbReference type="RefSeq" id="XP_064704073.1">
    <property type="nucleotide sequence ID" value="XM_064849370.1"/>
</dbReference>
<protein>
    <recommendedName>
        <fullName evidence="1">Cupin type-2 domain-containing protein</fullName>
    </recommendedName>
</protein>
<dbReference type="InterPro" id="IPR014710">
    <property type="entry name" value="RmlC-like_jellyroll"/>
</dbReference>
<dbReference type="PANTHER" id="PTHR37489:SF1">
    <property type="entry name" value="DUF3500 DOMAIN-CONTAINING PROTEIN"/>
    <property type="match status" value="1"/>
</dbReference>
<proteinExistence type="predicted"/>
<dbReference type="GeneID" id="89973980"/>
<dbReference type="InterPro" id="IPR013096">
    <property type="entry name" value="Cupin_2"/>
</dbReference>
<dbReference type="PANTHER" id="PTHR37489">
    <property type="entry name" value="DUF3500 DOMAIN-CONTAINING PROTEIN"/>
    <property type="match status" value="1"/>
</dbReference>
<dbReference type="Proteomes" id="UP001358417">
    <property type="component" value="Unassembled WGS sequence"/>
</dbReference>
<name>A0AAV9N4K9_9EURO</name>
<gene>
    <name evidence="2" type="ORF">LTR84_005806</name>
</gene>
<organism evidence="2 3">
    <name type="scientific">Exophiala bonariae</name>
    <dbReference type="NCBI Taxonomy" id="1690606"/>
    <lineage>
        <taxon>Eukaryota</taxon>
        <taxon>Fungi</taxon>
        <taxon>Dikarya</taxon>
        <taxon>Ascomycota</taxon>
        <taxon>Pezizomycotina</taxon>
        <taxon>Eurotiomycetes</taxon>
        <taxon>Chaetothyriomycetidae</taxon>
        <taxon>Chaetothyriales</taxon>
        <taxon>Herpotrichiellaceae</taxon>
        <taxon>Exophiala</taxon>
    </lineage>
</organism>
<accession>A0AAV9N4K9</accession>
<dbReference type="Pfam" id="PF12006">
    <property type="entry name" value="DUF3500"/>
    <property type="match status" value="1"/>
</dbReference>
<dbReference type="Gene3D" id="2.60.120.10">
    <property type="entry name" value="Jelly Rolls"/>
    <property type="match status" value="2"/>
</dbReference>
<feature type="domain" description="Cupin type-2" evidence="1">
    <location>
        <begin position="234"/>
        <end position="292"/>
    </location>
</feature>
<dbReference type="InterPro" id="IPR021889">
    <property type="entry name" value="DUF3500"/>
</dbReference>
<comment type="caution">
    <text evidence="2">The sequence shown here is derived from an EMBL/GenBank/DDBJ whole genome shotgun (WGS) entry which is preliminary data.</text>
</comment>
<dbReference type="SUPFAM" id="SSF51182">
    <property type="entry name" value="RmlC-like cupins"/>
    <property type="match status" value="1"/>
</dbReference>
<dbReference type="InterPro" id="IPR011051">
    <property type="entry name" value="RmlC_Cupin_sf"/>
</dbReference>
<evidence type="ECO:0000313" key="2">
    <source>
        <dbReference type="EMBL" id="KAK5048714.1"/>
    </source>
</evidence>
<evidence type="ECO:0000313" key="3">
    <source>
        <dbReference type="Proteomes" id="UP001358417"/>
    </source>
</evidence>